<evidence type="ECO:0000313" key="1">
    <source>
        <dbReference type="EMBL" id="MBA0869920.1"/>
    </source>
</evidence>
<accession>A0A7J9MG26</accession>
<organism evidence="1 2">
    <name type="scientific">Gossypium schwendimanii</name>
    <name type="common">Cotton</name>
    <dbReference type="NCBI Taxonomy" id="34291"/>
    <lineage>
        <taxon>Eukaryota</taxon>
        <taxon>Viridiplantae</taxon>
        <taxon>Streptophyta</taxon>
        <taxon>Embryophyta</taxon>
        <taxon>Tracheophyta</taxon>
        <taxon>Spermatophyta</taxon>
        <taxon>Magnoliopsida</taxon>
        <taxon>eudicotyledons</taxon>
        <taxon>Gunneridae</taxon>
        <taxon>Pentapetalae</taxon>
        <taxon>rosids</taxon>
        <taxon>malvids</taxon>
        <taxon>Malvales</taxon>
        <taxon>Malvaceae</taxon>
        <taxon>Malvoideae</taxon>
        <taxon>Gossypium</taxon>
    </lineage>
</organism>
<keyword evidence="2" id="KW-1185">Reference proteome</keyword>
<evidence type="ECO:0000313" key="2">
    <source>
        <dbReference type="Proteomes" id="UP000593576"/>
    </source>
</evidence>
<protein>
    <submittedName>
        <fullName evidence="1">Uncharacterized protein</fullName>
    </submittedName>
</protein>
<dbReference type="AlphaFoldDB" id="A0A7J9MG26"/>
<dbReference type="EMBL" id="JABFAF010000011">
    <property type="protein sequence ID" value="MBA0869920.1"/>
    <property type="molecule type" value="Genomic_DNA"/>
</dbReference>
<dbReference type="Proteomes" id="UP000593576">
    <property type="component" value="Unassembled WGS sequence"/>
</dbReference>
<reference evidence="1 2" key="1">
    <citation type="journal article" date="2019" name="Genome Biol. Evol.">
        <title>Insights into the evolution of the New World diploid cottons (Gossypium, subgenus Houzingenia) based on genome sequencing.</title>
        <authorList>
            <person name="Grover C.E."/>
            <person name="Arick M.A. 2nd"/>
            <person name="Thrash A."/>
            <person name="Conover J.L."/>
            <person name="Sanders W.S."/>
            <person name="Peterson D.G."/>
            <person name="Frelichowski J.E."/>
            <person name="Scheffler J.A."/>
            <person name="Scheffler B.E."/>
            <person name="Wendel J.F."/>
        </authorList>
    </citation>
    <scope>NUCLEOTIDE SEQUENCE [LARGE SCALE GENOMIC DNA]</scope>
    <source>
        <strain evidence="1">1</strain>
        <tissue evidence="1">Leaf</tissue>
    </source>
</reference>
<dbReference type="OrthoDB" id="1082350at2759"/>
<proteinExistence type="predicted"/>
<comment type="caution">
    <text evidence="1">The sequence shown here is derived from an EMBL/GenBank/DDBJ whole genome shotgun (WGS) entry which is preliminary data.</text>
</comment>
<gene>
    <name evidence="1" type="ORF">Goshw_005236</name>
</gene>
<name>A0A7J9MG26_GOSSC</name>
<sequence length="16" mass="1974">MRMIGSSHFQMMYKNL</sequence>